<gene>
    <name evidence="2" type="ORF">Taro_014895</name>
</gene>
<evidence type="ECO:0000313" key="3">
    <source>
        <dbReference type="Proteomes" id="UP000652761"/>
    </source>
</evidence>
<feature type="compositionally biased region" description="Pro residues" evidence="1">
    <location>
        <begin position="149"/>
        <end position="158"/>
    </location>
</feature>
<dbReference type="Proteomes" id="UP000652761">
    <property type="component" value="Unassembled WGS sequence"/>
</dbReference>
<protein>
    <submittedName>
        <fullName evidence="2">Uncharacterized protein</fullName>
    </submittedName>
</protein>
<organism evidence="2 3">
    <name type="scientific">Colocasia esculenta</name>
    <name type="common">Wild taro</name>
    <name type="synonym">Arum esculentum</name>
    <dbReference type="NCBI Taxonomy" id="4460"/>
    <lineage>
        <taxon>Eukaryota</taxon>
        <taxon>Viridiplantae</taxon>
        <taxon>Streptophyta</taxon>
        <taxon>Embryophyta</taxon>
        <taxon>Tracheophyta</taxon>
        <taxon>Spermatophyta</taxon>
        <taxon>Magnoliopsida</taxon>
        <taxon>Liliopsida</taxon>
        <taxon>Araceae</taxon>
        <taxon>Aroideae</taxon>
        <taxon>Colocasieae</taxon>
        <taxon>Colocasia</taxon>
    </lineage>
</organism>
<accession>A0A843UJG2</accession>
<dbReference type="AlphaFoldDB" id="A0A843UJG2"/>
<evidence type="ECO:0000313" key="2">
    <source>
        <dbReference type="EMBL" id="MQL82437.1"/>
    </source>
</evidence>
<feature type="compositionally biased region" description="Low complexity" evidence="1">
    <location>
        <begin position="43"/>
        <end position="67"/>
    </location>
</feature>
<reference evidence="2" key="1">
    <citation type="submission" date="2017-07" db="EMBL/GenBank/DDBJ databases">
        <title>Taro Niue Genome Assembly and Annotation.</title>
        <authorList>
            <person name="Atibalentja N."/>
            <person name="Keating K."/>
            <person name="Fields C.J."/>
        </authorList>
    </citation>
    <scope>NUCLEOTIDE SEQUENCE</scope>
    <source>
        <strain evidence="2">Niue_2</strain>
        <tissue evidence="2">Leaf</tissue>
    </source>
</reference>
<comment type="caution">
    <text evidence="2">The sequence shown here is derived from an EMBL/GenBank/DDBJ whole genome shotgun (WGS) entry which is preliminary data.</text>
</comment>
<name>A0A843UJG2_COLES</name>
<feature type="region of interest" description="Disordered" evidence="1">
    <location>
        <begin position="114"/>
        <end position="169"/>
    </location>
</feature>
<feature type="region of interest" description="Disordered" evidence="1">
    <location>
        <begin position="24"/>
        <end position="102"/>
    </location>
</feature>
<sequence length="263" mass="27934">MKWFNKEMGSMKSMLAEILKAVGAQAPPPPAPLADQNFDADTSRPSGPSVPVSGPSGPAPAATTAEAEVNEQEPSGPTKHVEGSPGPAEKVSGPSGPLESDPVQTVVEEEVLAPKPPAPSFSSQTHVPPSPPSASTAPPAAQTFKKPQPRPISSPTPFPSQSTFSPISSTHIPPPPSILEFLACASFGKVSFYKHSLDKDPYIDFLEAQLVLHLKRMAPSMGPNYSVGTGPFKTYFERQEEQAWEIISHFASLLSPAYYLHNS</sequence>
<feature type="compositionally biased region" description="Low complexity" evidence="1">
    <location>
        <begin position="159"/>
        <end position="169"/>
    </location>
</feature>
<dbReference type="EMBL" id="NMUH01000630">
    <property type="protein sequence ID" value="MQL82437.1"/>
    <property type="molecule type" value="Genomic_DNA"/>
</dbReference>
<proteinExistence type="predicted"/>
<evidence type="ECO:0000256" key="1">
    <source>
        <dbReference type="SAM" id="MobiDB-lite"/>
    </source>
</evidence>
<keyword evidence="3" id="KW-1185">Reference proteome</keyword>